<sequence length="229" mass="26088">MANYLASIYGTEQDKVNCSFYYKIGACRHGDKCSRKHVKPSYSQTILCKNLYQNPAFANTNNNNNNNNNNGGSYFAGNNANASNMSPEALRDHFNAFYEDFFCEAAKFGPLEEVIVCENNNDHLVGNVYARFKYEADAQKALDNFSTRWYDGRPVYCELSPVTDFKEACCRQHDSNECSRGGYCNFIHAKRPPRSLLESLELSQYKYLVEQGKADSSDSDDSVDLKRRR</sequence>
<dbReference type="SUPFAM" id="SSF54928">
    <property type="entry name" value="RNA-binding domain, RBD"/>
    <property type="match status" value="1"/>
</dbReference>
<dbReference type="GO" id="GO:0089701">
    <property type="term" value="C:U2AF complex"/>
    <property type="evidence" value="ECO:0007669"/>
    <property type="project" value="InterPro"/>
</dbReference>
<evidence type="ECO:0000256" key="1">
    <source>
        <dbReference type="ARBA" id="ARBA00022723"/>
    </source>
</evidence>
<proteinExistence type="predicted"/>
<keyword evidence="2" id="KW-0677">Repeat</keyword>
<dbReference type="OrthoDB" id="423462at2759"/>
<dbReference type="PROSITE" id="PS50103">
    <property type="entry name" value="ZF_C3H1"/>
    <property type="match status" value="2"/>
</dbReference>
<dbReference type="PROSITE" id="PS50102">
    <property type="entry name" value="RRM"/>
    <property type="match status" value="1"/>
</dbReference>
<evidence type="ECO:0000313" key="10">
    <source>
        <dbReference type="Proteomes" id="UP000242525"/>
    </source>
</evidence>
<evidence type="ECO:0008006" key="11">
    <source>
        <dbReference type="Google" id="ProtNLM"/>
    </source>
</evidence>
<dbReference type="Gene3D" id="3.30.70.330">
    <property type="match status" value="1"/>
</dbReference>
<feature type="domain" description="RRM" evidence="7">
    <location>
        <begin position="72"/>
        <end position="162"/>
    </location>
</feature>
<name>A0A0J9X2Q9_GEOCN</name>
<evidence type="ECO:0000256" key="2">
    <source>
        <dbReference type="ARBA" id="ARBA00022737"/>
    </source>
</evidence>
<evidence type="ECO:0000259" key="7">
    <source>
        <dbReference type="PROSITE" id="PS50102"/>
    </source>
</evidence>
<dbReference type="PANTHER" id="PTHR12620">
    <property type="entry name" value="U2 SNRNP AUXILIARY FACTOR, SMALL SUBUNIT"/>
    <property type="match status" value="1"/>
</dbReference>
<dbReference type="InterPro" id="IPR000504">
    <property type="entry name" value="RRM_dom"/>
</dbReference>
<evidence type="ECO:0000256" key="4">
    <source>
        <dbReference type="ARBA" id="ARBA00022833"/>
    </source>
</evidence>
<dbReference type="InterPro" id="IPR035979">
    <property type="entry name" value="RBD_domain_sf"/>
</dbReference>
<feature type="domain" description="C3H1-type" evidence="8">
    <location>
        <begin position="12"/>
        <end position="40"/>
    </location>
</feature>
<keyword evidence="3 6" id="KW-0863">Zinc-finger</keyword>
<protein>
    <recommendedName>
        <fullName evidence="11">Splicing factor U2AF 23 kDa subunit</fullName>
    </recommendedName>
</protein>
<dbReference type="GO" id="GO:0003723">
    <property type="term" value="F:RNA binding"/>
    <property type="evidence" value="ECO:0007669"/>
    <property type="project" value="UniProtKB-UniRule"/>
</dbReference>
<dbReference type="Proteomes" id="UP000242525">
    <property type="component" value="Unassembled WGS sequence"/>
</dbReference>
<dbReference type="STRING" id="1173061.A0A0J9X2Q9"/>
<dbReference type="PRINTS" id="PR01848">
    <property type="entry name" value="U2AUXFACTOR"/>
</dbReference>
<feature type="zinc finger region" description="C3H1-type" evidence="6">
    <location>
        <begin position="12"/>
        <end position="40"/>
    </location>
</feature>
<keyword evidence="4 6" id="KW-0862">Zinc</keyword>
<dbReference type="InterPro" id="IPR009145">
    <property type="entry name" value="U2AF_small"/>
</dbReference>
<evidence type="ECO:0000313" key="9">
    <source>
        <dbReference type="EMBL" id="CDO51365.1"/>
    </source>
</evidence>
<dbReference type="InterPro" id="IPR012677">
    <property type="entry name" value="Nucleotide-bd_a/b_plait_sf"/>
</dbReference>
<evidence type="ECO:0000256" key="3">
    <source>
        <dbReference type="ARBA" id="ARBA00022771"/>
    </source>
</evidence>
<gene>
    <name evidence="9" type="ORF">BN980_GECA01s05048g</name>
</gene>
<dbReference type="AlphaFoldDB" id="A0A0J9X2Q9"/>
<feature type="domain" description="C3H1-type" evidence="8">
    <location>
        <begin position="164"/>
        <end position="191"/>
    </location>
</feature>
<comment type="caution">
    <text evidence="9">The sequence shown here is derived from an EMBL/GenBank/DDBJ whole genome shotgun (WGS) entry which is preliminary data.</text>
</comment>
<dbReference type="InterPro" id="IPR003954">
    <property type="entry name" value="RRM_euk-type"/>
</dbReference>
<keyword evidence="10" id="KW-1185">Reference proteome</keyword>
<feature type="zinc finger region" description="C3H1-type" evidence="6">
    <location>
        <begin position="164"/>
        <end position="191"/>
    </location>
</feature>
<reference evidence="9" key="1">
    <citation type="submission" date="2014-03" db="EMBL/GenBank/DDBJ databases">
        <authorList>
            <person name="Casaregola S."/>
        </authorList>
    </citation>
    <scope>NUCLEOTIDE SEQUENCE [LARGE SCALE GENOMIC DNA]</scope>
    <source>
        <strain evidence="9">CLIB 918</strain>
    </source>
</reference>
<dbReference type="SMART" id="SM00356">
    <property type="entry name" value="ZnF_C3H1"/>
    <property type="match status" value="2"/>
</dbReference>
<dbReference type="EMBL" id="CCBN010000001">
    <property type="protein sequence ID" value="CDO51365.1"/>
    <property type="molecule type" value="Genomic_DNA"/>
</dbReference>
<accession>A0A0J9X2Q9</accession>
<dbReference type="FunFam" id="3.30.70.330:FF:000066">
    <property type="entry name" value="Splicing factor u2af 23 kDa subunit"/>
    <property type="match status" value="1"/>
</dbReference>
<organism evidence="9 10">
    <name type="scientific">Geotrichum candidum</name>
    <name type="common">Oospora lactis</name>
    <name type="synonym">Dipodascus geotrichum</name>
    <dbReference type="NCBI Taxonomy" id="1173061"/>
    <lineage>
        <taxon>Eukaryota</taxon>
        <taxon>Fungi</taxon>
        <taxon>Dikarya</taxon>
        <taxon>Ascomycota</taxon>
        <taxon>Saccharomycotina</taxon>
        <taxon>Dipodascomycetes</taxon>
        <taxon>Dipodascales</taxon>
        <taxon>Dipodascaceae</taxon>
        <taxon>Geotrichum</taxon>
    </lineage>
</organism>
<keyword evidence="5" id="KW-0694">RNA-binding</keyword>
<dbReference type="SMART" id="SM00361">
    <property type="entry name" value="RRM_1"/>
    <property type="match status" value="1"/>
</dbReference>
<evidence type="ECO:0000256" key="5">
    <source>
        <dbReference type="PROSITE-ProRule" id="PRU00176"/>
    </source>
</evidence>
<dbReference type="GO" id="GO:0008270">
    <property type="term" value="F:zinc ion binding"/>
    <property type="evidence" value="ECO:0007669"/>
    <property type="project" value="UniProtKB-KW"/>
</dbReference>
<dbReference type="GO" id="GO:0000398">
    <property type="term" value="P:mRNA splicing, via spliceosome"/>
    <property type="evidence" value="ECO:0007669"/>
    <property type="project" value="InterPro"/>
</dbReference>
<evidence type="ECO:0000259" key="8">
    <source>
        <dbReference type="PROSITE" id="PS50103"/>
    </source>
</evidence>
<keyword evidence="1 6" id="KW-0479">Metal-binding</keyword>
<dbReference type="Pfam" id="PF00642">
    <property type="entry name" value="zf-CCCH"/>
    <property type="match status" value="1"/>
</dbReference>
<dbReference type="InterPro" id="IPR000571">
    <property type="entry name" value="Znf_CCCH"/>
</dbReference>
<evidence type="ECO:0000256" key="6">
    <source>
        <dbReference type="PROSITE-ProRule" id="PRU00723"/>
    </source>
</evidence>